<accession>A0A670KAW2</accession>
<sequence>HTVGNKQLRGRDMQAIPTQEGGASYWAGVSCRRPPPALPKPDAIPIPFQPGSGEEVMSREIREHVEQAVVMLEAPNDAKEQQRGFLALWSNGNLGKRV</sequence>
<reference evidence="2" key="1">
    <citation type="submission" date="2025-08" db="UniProtKB">
        <authorList>
            <consortium name="Ensembl"/>
        </authorList>
    </citation>
    <scope>IDENTIFICATION</scope>
</reference>
<organism evidence="2 3">
    <name type="scientific">Podarcis muralis</name>
    <name type="common">Wall lizard</name>
    <name type="synonym">Lacerta muralis</name>
    <dbReference type="NCBI Taxonomy" id="64176"/>
    <lineage>
        <taxon>Eukaryota</taxon>
        <taxon>Metazoa</taxon>
        <taxon>Chordata</taxon>
        <taxon>Craniata</taxon>
        <taxon>Vertebrata</taxon>
        <taxon>Euteleostomi</taxon>
        <taxon>Lepidosauria</taxon>
        <taxon>Squamata</taxon>
        <taxon>Bifurcata</taxon>
        <taxon>Unidentata</taxon>
        <taxon>Episquamata</taxon>
        <taxon>Laterata</taxon>
        <taxon>Lacertibaenia</taxon>
        <taxon>Lacertidae</taxon>
        <taxon>Podarcis</taxon>
    </lineage>
</organism>
<protein>
    <submittedName>
        <fullName evidence="2">Uncharacterized protein</fullName>
    </submittedName>
</protein>
<proteinExistence type="predicted"/>
<dbReference type="Proteomes" id="UP000472272">
    <property type="component" value="Unplaced"/>
</dbReference>
<keyword evidence="3" id="KW-1185">Reference proteome</keyword>
<dbReference type="AlphaFoldDB" id="A0A670KAW2"/>
<evidence type="ECO:0000313" key="3">
    <source>
        <dbReference type="Proteomes" id="UP000472272"/>
    </source>
</evidence>
<dbReference type="Ensembl" id="ENSPMRT00000034725.1">
    <property type="protein sequence ID" value="ENSPMRP00000032749.1"/>
    <property type="gene ID" value="ENSPMRG00000021218.1"/>
</dbReference>
<name>A0A670KAW2_PODMU</name>
<evidence type="ECO:0000256" key="1">
    <source>
        <dbReference type="SAM" id="MobiDB-lite"/>
    </source>
</evidence>
<feature type="region of interest" description="Disordered" evidence="1">
    <location>
        <begin position="1"/>
        <end position="21"/>
    </location>
</feature>
<evidence type="ECO:0000313" key="2">
    <source>
        <dbReference type="Ensembl" id="ENSPMRP00000032749.1"/>
    </source>
</evidence>
<reference evidence="2" key="2">
    <citation type="submission" date="2025-09" db="UniProtKB">
        <authorList>
            <consortium name="Ensembl"/>
        </authorList>
    </citation>
    <scope>IDENTIFICATION</scope>
</reference>